<accession>A0A0P1ASE6</accession>
<dbReference type="EMBL" id="CCYD01001336">
    <property type="protein sequence ID" value="CEG44884.1"/>
    <property type="molecule type" value="Genomic_DNA"/>
</dbReference>
<sequence length="56" mass="6384">MTRAPSHAIQRVSQAWELVETPPREPFTVDGITIAGPRLFFQSTFVNGLMWHVRFG</sequence>
<proteinExistence type="predicted"/>
<dbReference type="RefSeq" id="XP_024581253.1">
    <property type="nucleotide sequence ID" value="XM_024731035.1"/>
</dbReference>
<protein>
    <submittedName>
        <fullName evidence="1">Uncharacterized protein</fullName>
    </submittedName>
</protein>
<evidence type="ECO:0000313" key="2">
    <source>
        <dbReference type="Proteomes" id="UP000054928"/>
    </source>
</evidence>
<organism evidence="1 2">
    <name type="scientific">Plasmopara halstedii</name>
    <name type="common">Downy mildew of sunflower</name>
    <dbReference type="NCBI Taxonomy" id="4781"/>
    <lineage>
        <taxon>Eukaryota</taxon>
        <taxon>Sar</taxon>
        <taxon>Stramenopiles</taxon>
        <taxon>Oomycota</taxon>
        <taxon>Peronosporomycetes</taxon>
        <taxon>Peronosporales</taxon>
        <taxon>Peronosporaceae</taxon>
        <taxon>Plasmopara</taxon>
    </lineage>
</organism>
<name>A0A0P1ASE6_PLAHL</name>
<dbReference type="Proteomes" id="UP000054928">
    <property type="component" value="Unassembled WGS sequence"/>
</dbReference>
<reference evidence="2" key="1">
    <citation type="submission" date="2014-09" db="EMBL/GenBank/DDBJ databases">
        <authorList>
            <person name="Sharma Rahul"/>
            <person name="Thines Marco"/>
        </authorList>
    </citation>
    <scope>NUCLEOTIDE SEQUENCE [LARGE SCALE GENOMIC DNA]</scope>
</reference>
<keyword evidence="2" id="KW-1185">Reference proteome</keyword>
<dbReference type="GeneID" id="36396269"/>
<dbReference type="AlphaFoldDB" id="A0A0P1ASE6"/>
<evidence type="ECO:0000313" key="1">
    <source>
        <dbReference type="EMBL" id="CEG44884.1"/>
    </source>
</evidence>